<dbReference type="Proteomes" id="UP000001603">
    <property type="component" value="Unassembled WGS sequence"/>
</dbReference>
<feature type="coiled-coil region" evidence="1">
    <location>
        <begin position="4"/>
        <end position="42"/>
    </location>
</feature>
<evidence type="ECO:0000313" key="3">
    <source>
        <dbReference type="Proteomes" id="UP000001603"/>
    </source>
</evidence>
<keyword evidence="1" id="KW-0175">Coiled coil</keyword>
<organism evidence="2 3">
    <name type="scientific">Photobacterium angustum (strain S14 / CCUG 15956)</name>
    <name type="common">Vibrio sp. (strain S14 / CCUG 15956)</name>
    <dbReference type="NCBI Taxonomy" id="314292"/>
    <lineage>
        <taxon>Bacteria</taxon>
        <taxon>Pseudomonadati</taxon>
        <taxon>Pseudomonadota</taxon>
        <taxon>Gammaproteobacteria</taxon>
        <taxon>Vibrionales</taxon>
        <taxon>Vibrionaceae</taxon>
        <taxon>Photobacterium</taxon>
    </lineage>
</organism>
<reference evidence="2 3" key="1">
    <citation type="journal article" date="2009" name="Proc. Natl. Acad. Sci. U.S.A.">
        <title>The genomic basis of trophic strategy in marine bacteria.</title>
        <authorList>
            <person name="Lauro F.M."/>
            <person name="McDougald D."/>
            <person name="Thomas T."/>
            <person name="Williams T.J."/>
            <person name="Egan S."/>
            <person name="Rice S."/>
            <person name="DeMaere M.Z."/>
            <person name="Ting L."/>
            <person name="Ertan H."/>
            <person name="Johnson J."/>
            <person name="Ferriera S."/>
            <person name="Lapidus A."/>
            <person name="Anderson I."/>
            <person name="Kyrpides N."/>
            <person name="Munk A.C."/>
            <person name="Detter C."/>
            <person name="Han C.S."/>
            <person name="Brown M.V."/>
            <person name="Robb F.T."/>
            <person name="Kjelleberg S."/>
            <person name="Cavicchioli R."/>
        </authorList>
    </citation>
    <scope>NUCLEOTIDE SEQUENCE [LARGE SCALE GENOMIC DNA]</scope>
    <source>
        <strain evidence="2 3">S14</strain>
    </source>
</reference>
<sequence length="46" mass="5379">MFGRKRIETENKALKQELADLKVKYQADITALEEKLQETQQLIQST</sequence>
<accession>Q1ZPW4</accession>
<dbReference type="AlphaFoldDB" id="Q1ZPW4"/>
<name>Q1ZPW4_PHOAS</name>
<dbReference type="RefSeq" id="WP_005367698.1">
    <property type="nucleotide sequence ID" value="NZ_CH902600.1"/>
</dbReference>
<protein>
    <submittedName>
        <fullName evidence="2">Uncharacterized protein</fullName>
    </submittedName>
</protein>
<proteinExistence type="predicted"/>
<evidence type="ECO:0000256" key="1">
    <source>
        <dbReference type="SAM" id="Coils"/>
    </source>
</evidence>
<dbReference type="EMBL" id="AAOJ01000003">
    <property type="protein sequence ID" value="EAS64533.1"/>
    <property type="molecule type" value="Genomic_DNA"/>
</dbReference>
<gene>
    <name evidence="2" type="ORF">VAS14_02406</name>
</gene>
<dbReference type="HOGENOM" id="CLU_3187078_0_0_6"/>
<comment type="caution">
    <text evidence="2">The sequence shown here is derived from an EMBL/GenBank/DDBJ whole genome shotgun (WGS) entry which is preliminary data.</text>
</comment>
<evidence type="ECO:0000313" key="2">
    <source>
        <dbReference type="EMBL" id="EAS64533.1"/>
    </source>
</evidence>